<name>A0A9W9T129_9EURO</name>
<accession>A0A9W9T129</accession>
<sequence length="518" mass="56566">MATRKAVQSIAAGIGLVSEGISARKSKKQSQIGRENERDQRQSTSPADGDEHKLPELSVQELGITERTGSGTLEEQWALDEAQDELARPLQEKGSKEDMDEGRLADRFISVYPAPPPYTPNPEAPRTQLSAPVVLPQRRPKDRTRGFIRAYAPALGDCGIDQAMFIDFLATAEKACQASPWLNAINLASIGTMWLPFVTGIAVSIAINIATDVAIAVDGRRKTNTFFDKVNKEFFQPRGLYCLVMTWNPELSDAPSTTVDLDHFISKAANGGSSDMLGRLQHKLKSSDGKTYGNIFPEVAPLIFPQIDELAADQDAEKKLSKMKKKKEFVAKYMDKRAQAKFTAKNPDSHLNQGPKPTFTSRYADPNHPASSGDLIALVTGGHITREKLSGLKGGQGFGRGCSLNATNTNYSRWDTNSNEPAPHAPHGGVFGLQDIIGNVRDLRSPQDSTQAPSRGRFGTDNADRGLEKLPSLRDNKDNMSPLTPVAKLLKKQVLYLAIVNMPSEGEMSRAREALGQI</sequence>
<dbReference type="RefSeq" id="XP_058309519.1">
    <property type="nucleotide sequence ID" value="XM_058452981.1"/>
</dbReference>
<dbReference type="PANTHER" id="PTHR38887">
    <property type="entry name" value="CHROMOSOME 21, WHOLE GENOME SHOTGUN SEQUENCE"/>
    <property type="match status" value="1"/>
</dbReference>
<organism evidence="2 3">
    <name type="scientific">Penicillium cinerascens</name>
    <dbReference type="NCBI Taxonomy" id="70096"/>
    <lineage>
        <taxon>Eukaryota</taxon>
        <taxon>Fungi</taxon>
        <taxon>Dikarya</taxon>
        <taxon>Ascomycota</taxon>
        <taxon>Pezizomycotina</taxon>
        <taxon>Eurotiomycetes</taxon>
        <taxon>Eurotiomycetidae</taxon>
        <taxon>Eurotiales</taxon>
        <taxon>Aspergillaceae</taxon>
        <taxon>Penicillium</taxon>
    </lineage>
</organism>
<dbReference type="PANTHER" id="PTHR38887:SF1">
    <property type="entry name" value="RAS MODIFICATION PROTEIN ERF4"/>
    <property type="match status" value="1"/>
</dbReference>
<feature type="region of interest" description="Disordered" evidence="1">
    <location>
        <begin position="443"/>
        <end position="479"/>
    </location>
</feature>
<evidence type="ECO:0000313" key="2">
    <source>
        <dbReference type="EMBL" id="KAJ5205040.1"/>
    </source>
</evidence>
<dbReference type="InterPro" id="IPR053221">
    <property type="entry name" value="Burnettramic_acid_biosynth"/>
</dbReference>
<feature type="region of interest" description="Disordered" evidence="1">
    <location>
        <begin position="18"/>
        <end position="71"/>
    </location>
</feature>
<comment type="caution">
    <text evidence="2">The sequence shown here is derived from an EMBL/GenBank/DDBJ whole genome shotgun (WGS) entry which is preliminary data.</text>
</comment>
<dbReference type="GeneID" id="83180282"/>
<reference evidence="2" key="1">
    <citation type="submission" date="2022-12" db="EMBL/GenBank/DDBJ databases">
        <authorList>
            <person name="Petersen C."/>
        </authorList>
    </citation>
    <scope>NUCLEOTIDE SEQUENCE</scope>
    <source>
        <strain evidence="2">IBT 15544</strain>
    </source>
</reference>
<dbReference type="OrthoDB" id="3433125at2759"/>
<keyword evidence="3" id="KW-1185">Reference proteome</keyword>
<dbReference type="Proteomes" id="UP001150904">
    <property type="component" value="Unassembled WGS sequence"/>
</dbReference>
<evidence type="ECO:0000256" key="1">
    <source>
        <dbReference type="SAM" id="MobiDB-lite"/>
    </source>
</evidence>
<dbReference type="AlphaFoldDB" id="A0A9W9T129"/>
<reference evidence="2" key="2">
    <citation type="journal article" date="2023" name="IMA Fungus">
        <title>Comparative genomic study of the Penicillium genus elucidates a diverse pangenome and 15 lateral gene transfer events.</title>
        <authorList>
            <person name="Petersen C."/>
            <person name="Sorensen T."/>
            <person name="Nielsen M.R."/>
            <person name="Sondergaard T.E."/>
            <person name="Sorensen J.L."/>
            <person name="Fitzpatrick D.A."/>
            <person name="Frisvad J.C."/>
            <person name="Nielsen K.L."/>
        </authorList>
    </citation>
    <scope>NUCLEOTIDE SEQUENCE</scope>
    <source>
        <strain evidence="2">IBT 15544</strain>
    </source>
</reference>
<gene>
    <name evidence="2" type="ORF">N7498_005919</name>
</gene>
<feature type="compositionally biased region" description="Basic and acidic residues" evidence="1">
    <location>
        <begin position="462"/>
        <end position="478"/>
    </location>
</feature>
<evidence type="ECO:0000313" key="3">
    <source>
        <dbReference type="Proteomes" id="UP001150904"/>
    </source>
</evidence>
<proteinExistence type="predicted"/>
<dbReference type="EMBL" id="JAPQKR010000012">
    <property type="protein sequence ID" value="KAJ5205040.1"/>
    <property type="molecule type" value="Genomic_DNA"/>
</dbReference>
<protein>
    <submittedName>
        <fullName evidence="2">Uncharacterized protein</fullName>
    </submittedName>
</protein>